<dbReference type="CDD" id="cd06296">
    <property type="entry name" value="PBP1_CatR-like"/>
    <property type="match status" value="1"/>
</dbReference>
<evidence type="ECO:0000256" key="3">
    <source>
        <dbReference type="ARBA" id="ARBA00023163"/>
    </source>
</evidence>
<dbReference type="InterPro" id="IPR046335">
    <property type="entry name" value="LacI/GalR-like_sensor"/>
</dbReference>
<protein>
    <submittedName>
        <fullName evidence="6">HTH-type transcriptional repressor PurR</fullName>
    </submittedName>
</protein>
<evidence type="ECO:0000256" key="2">
    <source>
        <dbReference type="ARBA" id="ARBA00023125"/>
    </source>
</evidence>
<keyword evidence="2" id="KW-0238">DNA-binding</keyword>
<dbReference type="InterPro" id="IPR010982">
    <property type="entry name" value="Lambda_DNA-bd_dom_sf"/>
</dbReference>
<reference evidence="6 7" key="1">
    <citation type="submission" date="2016-08" db="EMBL/GenBank/DDBJ databases">
        <title>Genome sequence of Clavibacter michiganensis spp strain CFBP8017.</title>
        <authorList>
            <person name="Thapa S.P."/>
            <person name="Coaker G."/>
            <person name="Jacques M.-A."/>
        </authorList>
    </citation>
    <scope>NUCLEOTIDE SEQUENCE [LARGE SCALE GENOMIC DNA]</scope>
    <source>
        <strain evidence="6">CFBP8017</strain>
    </source>
</reference>
<dbReference type="EMBL" id="MDJY01000003">
    <property type="protein sequence ID" value="OUE29094.1"/>
    <property type="molecule type" value="Genomic_DNA"/>
</dbReference>
<dbReference type="SUPFAM" id="SSF47413">
    <property type="entry name" value="lambda repressor-like DNA-binding domains"/>
    <property type="match status" value="1"/>
</dbReference>
<dbReference type="GO" id="GO:0003700">
    <property type="term" value="F:DNA-binding transcription factor activity"/>
    <property type="evidence" value="ECO:0007669"/>
    <property type="project" value="TreeGrafter"/>
</dbReference>
<dbReference type="AlphaFoldDB" id="A0A251YXV9"/>
<accession>A0A251YXV9</accession>
<feature type="domain" description="HTH lacI-type" evidence="5">
    <location>
        <begin position="25"/>
        <end position="74"/>
    </location>
</feature>
<dbReference type="Proteomes" id="UP000195011">
    <property type="component" value="Unassembled WGS sequence"/>
</dbReference>
<dbReference type="SMART" id="SM00354">
    <property type="entry name" value="HTH_LACI"/>
    <property type="match status" value="1"/>
</dbReference>
<dbReference type="InterPro" id="IPR000843">
    <property type="entry name" value="HTH_LacI"/>
</dbReference>
<gene>
    <name evidence="6" type="primary">purR_1</name>
    <name evidence="6" type="ORF">BFL36_00160</name>
</gene>
<dbReference type="CDD" id="cd01392">
    <property type="entry name" value="HTH_LacI"/>
    <property type="match status" value="1"/>
</dbReference>
<dbReference type="PANTHER" id="PTHR30146:SF153">
    <property type="entry name" value="LACTOSE OPERON REPRESSOR"/>
    <property type="match status" value="1"/>
</dbReference>
<evidence type="ECO:0000313" key="7">
    <source>
        <dbReference type="Proteomes" id="UP000195011"/>
    </source>
</evidence>
<keyword evidence="1" id="KW-0805">Transcription regulation</keyword>
<keyword evidence="3" id="KW-0804">Transcription</keyword>
<evidence type="ECO:0000259" key="5">
    <source>
        <dbReference type="PROSITE" id="PS50932"/>
    </source>
</evidence>
<dbReference type="RefSeq" id="WP_086516002.1">
    <property type="nucleotide sequence ID" value="NZ_MDJY01000003.1"/>
</dbReference>
<evidence type="ECO:0000313" key="6">
    <source>
        <dbReference type="EMBL" id="OUE29094.1"/>
    </source>
</evidence>
<feature type="region of interest" description="Disordered" evidence="4">
    <location>
        <begin position="344"/>
        <end position="365"/>
    </location>
</feature>
<dbReference type="Pfam" id="PF13377">
    <property type="entry name" value="Peripla_BP_3"/>
    <property type="match status" value="1"/>
</dbReference>
<comment type="caution">
    <text evidence="6">The sequence shown here is derived from an EMBL/GenBank/DDBJ whole genome shotgun (WGS) entry which is preliminary data.</text>
</comment>
<dbReference type="SUPFAM" id="SSF53822">
    <property type="entry name" value="Periplasmic binding protein-like I"/>
    <property type="match status" value="1"/>
</dbReference>
<proteinExistence type="predicted"/>
<name>A0A251YXV9_9MICO</name>
<dbReference type="InterPro" id="IPR028082">
    <property type="entry name" value="Peripla_BP_I"/>
</dbReference>
<dbReference type="PROSITE" id="PS50932">
    <property type="entry name" value="HTH_LACI_2"/>
    <property type="match status" value="1"/>
</dbReference>
<dbReference type="Gene3D" id="1.10.260.40">
    <property type="entry name" value="lambda repressor-like DNA-binding domains"/>
    <property type="match status" value="1"/>
</dbReference>
<evidence type="ECO:0000256" key="1">
    <source>
        <dbReference type="ARBA" id="ARBA00023015"/>
    </source>
</evidence>
<dbReference type="GO" id="GO:0000976">
    <property type="term" value="F:transcription cis-regulatory region binding"/>
    <property type="evidence" value="ECO:0007669"/>
    <property type="project" value="TreeGrafter"/>
</dbReference>
<dbReference type="Gene3D" id="3.40.50.2300">
    <property type="match status" value="2"/>
</dbReference>
<evidence type="ECO:0000256" key="4">
    <source>
        <dbReference type="SAM" id="MobiDB-lite"/>
    </source>
</evidence>
<dbReference type="Pfam" id="PF00356">
    <property type="entry name" value="LacI"/>
    <property type="match status" value="1"/>
</dbReference>
<sequence length="365" mass="38312">MSDTFPDAVRQPGPDHGSGTTLGLIAREANVSIGTVSKVLNGRKGISPATRARVEELMELHGYSRRGAERPHGALIEIVLEVVDTGFSVDLLRGVSAVAREHALSVIVTEHGRDTALDGDWMAGVMQRRPMGLVLVFSDLAPAQKRQLRSRGIPFVVVDPAGSPAADVPAVGSTNWEGGNAAGEHLLGLGHRRIGAISGPPHRLYSRARMSGFRSALEAAGSGVSLVEVEGDFGRTAGYRAGGELLDGADRPTAIFAGNDEQALGLYEAARERGIRIPDDLSVLGYDDLPFARIVSPALSTVRQPVREMAEAAARMVLRIREGRSDEPTRLDLATALVVRASTAAPAGGSADGSLSADDAVSPRG</sequence>
<dbReference type="PANTHER" id="PTHR30146">
    <property type="entry name" value="LACI-RELATED TRANSCRIPTIONAL REPRESSOR"/>
    <property type="match status" value="1"/>
</dbReference>
<organism evidence="6 7">
    <name type="scientific">Clavibacter michiganensis</name>
    <dbReference type="NCBI Taxonomy" id="28447"/>
    <lineage>
        <taxon>Bacteria</taxon>
        <taxon>Bacillati</taxon>
        <taxon>Actinomycetota</taxon>
        <taxon>Actinomycetes</taxon>
        <taxon>Micrococcales</taxon>
        <taxon>Microbacteriaceae</taxon>
        <taxon>Clavibacter</taxon>
    </lineage>
</organism>